<dbReference type="InterPro" id="IPR035516">
    <property type="entry name" value="Gyrase/topoIV_suA_C"/>
</dbReference>
<dbReference type="Gene3D" id="3.30.1360.40">
    <property type="match status" value="1"/>
</dbReference>
<evidence type="ECO:0000256" key="3">
    <source>
        <dbReference type="ARBA" id="ARBA00012895"/>
    </source>
</evidence>
<dbReference type="Gene3D" id="2.120.10.90">
    <property type="entry name" value="DNA gyrase/topoisomerase IV, subunit A, C-terminal"/>
    <property type="match status" value="1"/>
</dbReference>
<evidence type="ECO:0000256" key="4">
    <source>
        <dbReference type="ARBA" id="ARBA00023029"/>
    </source>
</evidence>
<protein>
    <recommendedName>
        <fullName evidence="3">DNA topoisomerase (ATP-hydrolyzing)</fullName>
        <ecNumber evidence="3">5.6.2.2</ecNumber>
    </recommendedName>
</protein>
<keyword evidence="4 7" id="KW-0799">Topoisomerase</keyword>
<dbReference type="GO" id="GO:0006265">
    <property type="term" value="P:DNA topological change"/>
    <property type="evidence" value="ECO:0007669"/>
    <property type="project" value="UniProtKB-UniRule"/>
</dbReference>
<dbReference type="GO" id="GO:0005524">
    <property type="term" value="F:ATP binding"/>
    <property type="evidence" value="ECO:0007669"/>
    <property type="project" value="InterPro"/>
</dbReference>
<keyword evidence="6 7" id="KW-0413">Isomerase</keyword>
<dbReference type="STRING" id="1379270.GEMMAAP_13770"/>
<evidence type="ECO:0000259" key="8">
    <source>
        <dbReference type="PROSITE" id="PS52040"/>
    </source>
</evidence>
<dbReference type="InterPro" id="IPR006691">
    <property type="entry name" value="GyrA/parC_rep"/>
</dbReference>
<dbReference type="NCBIfam" id="TIGR01063">
    <property type="entry name" value="gyrA"/>
    <property type="match status" value="1"/>
</dbReference>
<dbReference type="Proteomes" id="UP000076404">
    <property type="component" value="Chromosome"/>
</dbReference>
<dbReference type="GO" id="GO:0003677">
    <property type="term" value="F:DNA binding"/>
    <property type="evidence" value="ECO:0007669"/>
    <property type="project" value="UniProtKB-UniRule"/>
</dbReference>
<feature type="active site" description="O-(5'-phospho-DNA)-tyrosine intermediate" evidence="7">
    <location>
        <position position="123"/>
    </location>
</feature>
<dbReference type="OrthoDB" id="9806486at2"/>
<dbReference type="GO" id="GO:0003918">
    <property type="term" value="F:DNA topoisomerase type II (double strand cut, ATP-hydrolyzing) activity"/>
    <property type="evidence" value="ECO:0007669"/>
    <property type="project" value="UniProtKB-EC"/>
</dbReference>
<keyword evidence="5 7" id="KW-0238">DNA-binding</keyword>
<dbReference type="InterPro" id="IPR013758">
    <property type="entry name" value="Topo_IIA_A/C_ab"/>
</dbReference>
<evidence type="ECO:0000256" key="2">
    <source>
        <dbReference type="ARBA" id="ARBA00008263"/>
    </source>
</evidence>
<dbReference type="InterPro" id="IPR013757">
    <property type="entry name" value="Topo_IIA_A_a_sf"/>
</dbReference>
<dbReference type="SMART" id="SM00434">
    <property type="entry name" value="TOP4c"/>
    <property type="match status" value="1"/>
</dbReference>
<dbReference type="PROSITE" id="PS52040">
    <property type="entry name" value="TOPO_IIA"/>
    <property type="match status" value="1"/>
</dbReference>
<dbReference type="InterPro" id="IPR013760">
    <property type="entry name" value="Topo_IIA-like_dom_sf"/>
</dbReference>
<feature type="domain" description="Topo IIA-type catalytic" evidence="8">
    <location>
        <begin position="35"/>
        <end position="510"/>
    </location>
</feature>
<dbReference type="NCBIfam" id="NF004044">
    <property type="entry name" value="PRK05561.1"/>
    <property type="match status" value="1"/>
</dbReference>
<dbReference type="GO" id="GO:0009330">
    <property type="term" value="C:DNA topoisomerase type II (double strand cut, ATP-hydrolyzing) complex"/>
    <property type="evidence" value="ECO:0007669"/>
    <property type="project" value="TreeGrafter"/>
</dbReference>
<name>A0A145Q4J0_9BACT</name>
<dbReference type="EMBL" id="CP011454">
    <property type="protein sequence ID" value="AMW06861.1"/>
    <property type="molecule type" value="Genomic_DNA"/>
</dbReference>
<dbReference type="SUPFAM" id="SSF56719">
    <property type="entry name" value="Type II DNA topoisomerase"/>
    <property type="match status" value="1"/>
</dbReference>
<dbReference type="SUPFAM" id="SSF101904">
    <property type="entry name" value="GyrA/ParC C-terminal domain-like"/>
    <property type="match status" value="1"/>
</dbReference>
<dbReference type="PANTHER" id="PTHR43493:SF5">
    <property type="entry name" value="DNA GYRASE SUBUNIT A, CHLOROPLASTIC_MITOCHONDRIAL"/>
    <property type="match status" value="1"/>
</dbReference>
<evidence type="ECO:0000256" key="7">
    <source>
        <dbReference type="PROSITE-ProRule" id="PRU01384"/>
    </source>
</evidence>
<evidence type="ECO:0000313" key="10">
    <source>
        <dbReference type="Proteomes" id="UP000076404"/>
    </source>
</evidence>
<dbReference type="PANTHER" id="PTHR43493">
    <property type="entry name" value="DNA GYRASE/TOPOISOMERASE SUBUNIT A"/>
    <property type="match status" value="1"/>
</dbReference>
<reference evidence="9 10" key="2">
    <citation type="journal article" date="2016" name="Environ. Microbiol. Rep.">
        <title>Metagenomic evidence for the presence of phototrophic Gemmatimonadetes bacteria in diverse environments.</title>
        <authorList>
            <person name="Zeng Y."/>
            <person name="Baumbach J."/>
            <person name="Barbosa E.G."/>
            <person name="Azevedo V."/>
            <person name="Zhang C."/>
            <person name="Koblizek M."/>
        </authorList>
    </citation>
    <scope>NUCLEOTIDE SEQUENCE [LARGE SCALE GENOMIC DNA]</scope>
    <source>
        <strain evidence="9 10">AP64</strain>
    </source>
</reference>
<evidence type="ECO:0000256" key="1">
    <source>
        <dbReference type="ARBA" id="ARBA00000185"/>
    </source>
</evidence>
<evidence type="ECO:0000313" key="9">
    <source>
        <dbReference type="EMBL" id="AMW06861.1"/>
    </source>
</evidence>
<proteinExistence type="inferred from homology"/>
<dbReference type="AlphaFoldDB" id="A0A145Q4J0"/>
<dbReference type="RefSeq" id="WP_075071674.1">
    <property type="nucleotide sequence ID" value="NZ_CP011454.1"/>
</dbReference>
<evidence type="ECO:0000256" key="5">
    <source>
        <dbReference type="ARBA" id="ARBA00023125"/>
    </source>
</evidence>
<keyword evidence="10" id="KW-1185">Reference proteome</keyword>
<dbReference type="KEGG" id="gph:GEMMAAP_13770"/>
<dbReference type="EC" id="5.6.2.2" evidence="3"/>
<dbReference type="Pfam" id="PF00521">
    <property type="entry name" value="DNA_topoisoIV"/>
    <property type="match status" value="1"/>
</dbReference>
<dbReference type="FunFam" id="3.30.1360.40:FF:000002">
    <property type="entry name" value="DNA gyrase subunit A"/>
    <property type="match status" value="1"/>
</dbReference>
<dbReference type="Gene3D" id="3.90.199.10">
    <property type="entry name" value="Topoisomerase II, domain 5"/>
    <property type="match status" value="1"/>
</dbReference>
<dbReference type="FunFam" id="1.10.268.10:FF:000001">
    <property type="entry name" value="DNA gyrase subunit A"/>
    <property type="match status" value="1"/>
</dbReference>
<reference evidence="9 10" key="1">
    <citation type="journal article" date="2014" name="Proc. Natl. Acad. Sci. U.S.A.">
        <title>Functional type 2 photosynthetic reaction centers found in the rare bacterial phylum Gemmatimonadetes.</title>
        <authorList>
            <person name="Zeng Y."/>
            <person name="Feng F."/>
            <person name="Medova H."/>
            <person name="Dean J."/>
            <person name="Koblizek M."/>
        </authorList>
    </citation>
    <scope>NUCLEOTIDE SEQUENCE [LARGE SCALE GENOMIC DNA]</scope>
    <source>
        <strain evidence="9 10">AP64</strain>
    </source>
</reference>
<comment type="similarity">
    <text evidence="2">Belongs to the type II topoisomerase GyrA/ParC subunit family.</text>
</comment>
<comment type="catalytic activity">
    <reaction evidence="1 7">
        <text>ATP-dependent breakage, passage and rejoining of double-stranded DNA.</text>
        <dbReference type="EC" id="5.6.2.2"/>
    </reaction>
</comment>
<dbReference type="Pfam" id="PF03989">
    <property type="entry name" value="DNA_gyraseA_C"/>
    <property type="match status" value="4"/>
</dbReference>
<accession>A0A145Q4J0</accession>
<organism evidence="9 10">
    <name type="scientific">Gemmatimonas phototrophica</name>
    <dbReference type="NCBI Taxonomy" id="1379270"/>
    <lineage>
        <taxon>Bacteria</taxon>
        <taxon>Pseudomonadati</taxon>
        <taxon>Gemmatimonadota</taxon>
        <taxon>Gemmatimonadia</taxon>
        <taxon>Gemmatimonadales</taxon>
        <taxon>Gemmatimonadaceae</taxon>
        <taxon>Gemmatimonas</taxon>
    </lineage>
</organism>
<dbReference type="InterPro" id="IPR050220">
    <property type="entry name" value="Type_II_DNA_Topoisomerases"/>
</dbReference>
<dbReference type="Gene3D" id="1.10.268.10">
    <property type="entry name" value="Topoisomerase, domain 3"/>
    <property type="match status" value="1"/>
</dbReference>
<evidence type="ECO:0000256" key="6">
    <source>
        <dbReference type="ARBA" id="ARBA00023235"/>
    </source>
</evidence>
<gene>
    <name evidence="9" type="ORF">GEMMAAP_13770</name>
</gene>
<sequence length="810" mass="87700">MPTPRRERVMPREVTDEMRDSFINYSMSVITSRALPDVRDGLKPVNRRILYAMNELGLAPGRPFKKAATVVGDVLGKYHPHGDSSVYDALVRMVQDFSLRYPLIEGQGNFGSIDGDPAAAYRYTEARMAAPGVALLEGIDQNTVDFVPNYDDRLQEPSVLPAAIPNLLVNGVSGIAVGMATNMPPHNLREIGKAIIRVIEEPSVDLSELRKIVKGPDFPTAGLIVGKEAIKQYMETGRGRLINRARVVLEAKPGSSRAQLVVTELPYQANKARIIEQIADLVKEEKLVGISALRDESDREGLRMVIELKRDAEPKKLLERLFKLTGLETTFGVINLTLVPEHGRLVPRELGLRALIDHFIAHRHDVLVKRSEFEKSKAEARLHIVEGLLIAVNDIDRIVQLIKTAKDVEQAQARLRKEYALSEIQANAILALRLAKLTGLEVTALKTEAKELKARIKELMTLLANPAMRMAALAEEVAQIVDRFGDARRTEIVTAEAAAEVAETVADAEVVGVVTYGGRVLQAPLPSGRARKTDAAERDLPLDELPMVRGRLRQTESMLVLSQDGQAYSILGGELPPAARSGRGTPLKDVVEWPRQGAPVLGAIVRDFSHPLFVTMVTATGQVKRTVIKEFKNARLAGIKAIRLDKGDRIIGAGITSGQDDLVLATALGQVIRFHESDVRDMGRDAGGVRGITLKDFDRVVAMAVVGPQQEVCVGTSAGYVKRVAVEAIPLQGRGGQGVQMVAAAEKAGSVVGLVPVTVEAAASFITGAGTSVAADLQELPIVGRAIKATQLSEWPGGMTSVGFVATSDE</sequence>
<dbReference type="InterPro" id="IPR002205">
    <property type="entry name" value="Topo_IIA_dom_A"/>
</dbReference>
<dbReference type="eggNOG" id="COG0188">
    <property type="taxonomic scope" value="Bacteria"/>
</dbReference>
<dbReference type="CDD" id="cd00187">
    <property type="entry name" value="TOP4c"/>
    <property type="match status" value="1"/>
</dbReference>